<name>A0A9N8K539_9PEZI</name>
<organism evidence="1 2">
    <name type="scientific">Aureobasidium mustum</name>
    <dbReference type="NCBI Taxonomy" id="2773714"/>
    <lineage>
        <taxon>Eukaryota</taxon>
        <taxon>Fungi</taxon>
        <taxon>Dikarya</taxon>
        <taxon>Ascomycota</taxon>
        <taxon>Pezizomycotina</taxon>
        <taxon>Dothideomycetes</taxon>
        <taxon>Dothideomycetidae</taxon>
        <taxon>Dothideales</taxon>
        <taxon>Saccotheciaceae</taxon>
        <taxon>Aureobasidium</taxon>
    </lineage>
</organism>
<dbReference type="Proteomes" id="UP000714618">
    <property type="component" value="Unassembled WGS sequence"/>
</dbReference>
<gene>
    <name evidence="1" type="ORF">AWRI4233_LOCUS8698</name>
</gene>
<dbReference type="EMBL" id="CAIJEO010000011">
    <property type="protein sequence ID" value="CAD0099873.1"/>
    <property type="molecule type" value="Genomic_DNA"/>
</dbReference>
<accession>A0A9N8K539</accession>
<reference evidence="1" key="1">
    <citation type="submission" date="2020-06" db="EMBL/GenBank/DDBJ databases">
        <authorList>
            <person name="Onetto C."/>
        </authorList>
    </citation>
    <scope>NUCLEOTIDE SEQUENCE</scope>
</reference>
<dbReference type="AlphaFoldDB" id="A0A9N8K539"/>
<comment type="caution">
    <text evidence="1">The sequence shown here is derived from an EMBL/GenBank/DDBJ whole genome shotgun (WGS) entry which is preliminary data.</text>
</comment>
<evidence type="ECO:0000313" key="1">
    <source>
        <dbReference type="EMBL" id="CAD0099873.1"/>
    </source>
</evidence>
<protein>
    <submittedName>
        <fullName evidence="1">Uncharacterized protein</fullName>
    </submittedName>
</protein>
<keyword evidence="2" id="KW-1185">Reference proteome</keyword>
<sequence length="189" mass="20456">MSDAQANAVAIIVRVFDTRLRDLEVDKLTKLASGLTQETTGFPTLTVTENLCKLLARSLSSNENDALFKTAMMLDDLWRNPRAYRTADGSADAPIAYLGRLSAGVVIDAVSKWHDIVDTAPTPGISAPVEGLSIGPRTPVSSSRAGFHHAGSFVTGNIAQCSSKEDYNWSLFDDDIFGSFDWYGETSYA</sequence>
<proteinExistence type="predicted"/>
<dbReference type="OrthoDB" id="2341546at2759"/>
<evidence type="ECO:0000313" key="2">
    <source>
        <dbReference type="Proteomes" id="UP000714618"/>
    </source>
</evidence>